<dbReference type="InterPro" id="IPR051317">
    <property type="entry name" value="Gfo/Idh/MocA_oxidoreduct"/>
</dbReference>
<feature type="domain" description="Gfo/Idh/MocA-like oxidoreductase N-terminal" evidence="1">
    <location>
        <begin position="26"/>
        <end position="144"/>
    </location>
</feature>
<comment type="caution">
    <text evidence="3">The sequence shown here is derived from an EMBL/GenBank/DDBJ whole genome shotgun (WGS) entry which is preliminary data.</text>
</comment>
<dbReference type="GO" id="GO:0000166">
    <property type="term" value="F:nucleotide binding"/>
    <property type="evidence" value="ECO:0007669"/>
    <property type="project" value="InterPro"/>
</dbReference>
<name>A0A562VH76_9ACTN</name>
<evidence type="ECO:0000259" key="2">
    <source>
        <dbReference type="Pfam" id="PF22725"/>
    </source>
</evidence>
<dbReference type="InterPro" id="IPR036291">
    <property type="entry name" value="NAD(P)-bd_dom_sf"/>
</dbReference>
<dbReference type="PANTHER" id="PTHR43708">
    <property type="entry name" value="CONSERVED EXPRESSED OXIDOREDUCTASE (EUROFUNG)"/>
    <property type="match status" value="1"/>
</dbReference>
<dbReference type="InterPro" id="IPR055170">
    <property type="entry name" value="GFO_IDH_MocA-like_dom"/>
</dbReference>
<evidence type="ECO:0000259" key="1">
    <source>
        <dbReference type="Pfam" id="PF01408"/>
    </source>
</evidence>
<feature type="domain" description="GFO/IDH/MocA-like oxidoreductase" evidence="2">
    <location>
        <begin position="152"/>
        <end position="308"/>
    </location>
</feature>
<dbReference type="EMBL" id="VLLL01000001">
    <property type="protein sequence ID" value="TWJ17200.1"/>
    <property type="molecule type" value="Genomic_DNA"/>
</dbReference>
<keyword evidence="4" id="KW-1185">Reference proteome</keyword>
<dbReference type="Gene3D" id="3.40.50.720">
    <property type="entry name" value="NAD(P)-binding Rossmann-like Domain"/>
    <property type="match status" value="1"/>
</dbReference>
<dbReference type="SUPFAM" id="SSF55347">
    <property type="entry name" value="Glyceraldehyde-3-phosphate dehydrogenase-like, C-terminal domain"/>
    <property type="match status" value="1"/>
</dbReference>
<evidence type="ECO:0000313" key="4">
    <source>
        <dbReference type="Proteomes" id="UP000321617"/>
    </source>
</evidence>
<dbReference type="InterPro" id="IPR000683">
    <property type="entry name" value="Gfo/Idh/MocA-like_OxRdtase_N"/>
</dbReference>
<dbReference type="Proteomes" id="UP000321617">
    <property type="component" value="Unassembled WGS sequence"/>
</dbReference>
<evidence type="ECO:0000313" key="3">
    <source>
        <dbReference type="EMBL" id="TWJ17200.1"/>
    </source>
</evidence>
<dbReference type="Gene3D" id="3.30.360.10">
    <property type="entry name" value="Dihydrodipicolinate Reductase, domain 2"/>
    <property type="match status" value="1"/>
</dbReference>
<organism evidence="3 4">
    <name type="scientific">Stackebrandtia albiflava</name>
    <dbReference type="NCBI Taxonomy" id="406432"/>
    <lineage>
        <taxon>Bacteria</taxon>
        <taxon>Bacillati</taxon>
        <taxon>Actinomycetota</taxon>
        <taxon>Actinomycetes</taxon>
        <taxon>Glycomycetales</taxon>
        <taxon>Glycomycetaceae</taxon>
        <taxon>Stackebrandtia</taxon>
    </lineage>
</organism>
<protein>
    <submittedName>
        <fullName evidence="3">Putative dehydrogenase</fullName>
    </submittedName>
</protein>
<dbReference type="PANTHER" id="PTHR43708:SF8">
    <property type="entry name" value="OXIDOREDUCTASE"/>
    <property type="match status" value="1"/>
</dbReference>
<dbReference type="Pfam" id="PF22725">
    <property type="entry name" value="GFO_IDH_MocA_C3"/>
    <property type="match status" value="1"/>
</dbReference>
<sequence length="416" mass="45627">MTVVLSDVTATGRTPASGYASGMTDLRIGVAGLGLRRSLAAEAHRPGAGSRVTAVCDTDTSTWDWARERFGDVLTFKDFGDMLTADLDAVLILTPDDTHVTLGGQALSAGVATFMEKPLATRIEDCDTLLELARRHRTRLYVGHNMRHMPVVRTMRELIAEGAVGEVQAIWCRHFVGHGGDFYFKDWHADRRRTTGLLLQKGAHDIDVIHWLAGAASREVTAMGKLSVYNRITDRQAREGDRPADWYDPAANWPPLSQRGLHPVVDVEDLSMMLMRLDNGVQASYQQCHYTPDYWRNYTVIGTEGRLENFGDTGPEAVVKVWNLKRRGHDPDADRVVPVPVSRGGHGGADAGLIDEFCRFVRHGGATDTSPIAARDSVAAGIVATQSIREGGRNRAVPMPDAELAAYYRNGQPGSR</sequence>
<proteinExistence type="predicted"/>
<dbReference type="Pfam" id="PF01408">
    <property type="entry name" value="GFO_IDH_MocA"/>
    <property type="match status" value="1"/>
</dbReference>
<reference evidence="3 4" key="1">
    <citation type="journal article" date="2013" name="Stand. Genomic Sci.">
        <title>Genomic Encyclopedia of Type Strains, Phase I: The one thousand microbial genomes (KMG-I) project.</title>
        <authorList>
            <person name="Kyrpides N.C."/>
            <person name="Woyke T."/>
            <person name="Eisen J.A."/>
            <person name="Garrity G."/>
            <person name="Lilburn T.G."/>
            <person name="Beck B.J."/>
            <person name="Whitman W.B."/>
            <person name="Hugenholtz P."/>
            <person name="Klenk H.P."/>
        </authorList>
    </citation>
    <scope>NUCLEOTIDE SEQUENCE [LARGE SCALE GENOMIC DNA]</scope>
    <source>
        <strain evidence="3 4">DSM 45044</strain>
    </source>
</reference>
<dbReference type="AlphaFoldDB" id="A0A562VH76"/>
<accession>A0A562VH76</accession>
<dbReference type="SUPFAM" id="SSF51735">
    <property type="entry name" value="NAD(P)-binding Rossmann-fold domains"/>
    <property type="match status" value="1"/>
</dbReference>
<gene>
    <name evidence="3" type="ORF">LX16_0118</name>
</gene>